<evidence type="ECO:0000256" key="5">
    <source>
        <dbReference type="HAMAP-Rule" id="MF_03187"/>
    </source>
</evidence>
<dbReference type="GO" id="GO:0003676">
    <property type="term" value="F:nucleic acid binding"/>
    <property type="evidence" value="ECO:0007669"/>
    <property type="project" value="InterPro"/>
</dbReference>
<dbReference type="Proteomes" id="UP000079169">
    <property type="component" value="Unplaced"/>
</dbReference>
<dbReference type="STRING" id="121845.A0A3Q0J1X8"/>
<accession>A0A3Q0J1X8</accession>
<dbReference type="AlphaFoldDB" id="A0A3Q0J1X8"/>
<keyword evidence="2 5" id="KW-0963">Cytoplasm</keyword>
<organism evidence="6 7">
    <name type="scientific">Diaphorina citri</name>
    <name type="common">Asian citrus psyllid</name>
    <dbReference type="NCBI Taxonomy" id="121845"/>
    <lineage>
        <taxon>Eukaryota</taxon>
        <taxon>Metazoa</taxon>
        <taxon>Ecdysozoa</taxon>
        <taxon>Arthropoda</taxon>
        <taxon>Hexapoda</taxon>
        <taxon>Insecta</taxon>
        <taxon>Pterygota</taxon>
        <taxon>Neoptera</taxon>
        <taxon>Paraneoptera</taxon>
        <taxon>Hemiptera</taxon>
        <taxon>Sternorrhyncha</taxon>
        <taxon>Psylloidea</taxon>
        <taxon>Psyllidae</taxon>
        <taxon>Diaphorininae</taxon>
        <taxon>Diaphorina</taxon>
    </lineage>
</organism>
<comment type="similarity">
    <text evidence="5">Belongs to the class I-like SAM-binding methyltransferase superfamily. EFM5 family.</text>
</comment>
<evidence type="ECO:0000256" key="3">
    <source>
        <dbReference type="ARBA" id="ARBA00022603"/>
    </source>
</evidence>
<dbReference type="GO" id="GO:0005737">
    <property type="term" value="C:cytoplasm"/>
    <property type="evidence" value="ECO:0007669"/>
    <property type="project" value="UniProtKB-SubCell"/>
</dbReference>
<proteinExistence type="inferred from homology"/>
<evidence type="ECO:0000313" key="7">
    <source>
        <dbReference type="RefSeq" id="XP_026680948.1"/>
    </source>
</evidence>
<dbReference type="PaxDb" id="121845-A0A3Q0J1X8"/>
<keyword evidence="3 5" id="KW-0489">Methyltransferase</keyword>
<reference evidence="7" key="1">
    <citation type="submission" date="2025-08" db="UniProtKB">
        <authorList>
            <consortium name="RefSeq"/>
        </authorList>
    </citation>
    <scope>IDENTIFICATION</scope>
</reference>
<keyword evidence="6" id="KW-1185">Reference proteome</keyword>
<dbReference type="GeneID" id="108252650"/>
<dbReference type="PANTHER" id="PTHR13200">
    <property type="entry name" value="EEF1A LYSINE METHYLTRANSFERASE 1"/>
    <property type="match status" value="1"/>
</dbReference>
<dbReference type="InterPro" id="IPR041370">
    <property type="entry name" value="Mlase_EEF1AKMT1/ZCCHC4"/>
</dbReference>
<dbReference type="EC" id="2.1.1.-" evidence="5"/>
<dbReference type="InterPro" id="IPR019369">
    <property type="entry name" value="Efm5/EEF1AKMT1"/>
</dbReference>
<name>A0A3Q0J1X8_DIACI</name>
<dbReference type="RefSeq" id="XP_026680948.1">
    <property type="nucleotide sequence ID" value="XM_026825147.1"/>
</dbReference>
<keyword evidence="4 5" id="KW-0808">Transferase</keyword>
<evidence type="ECO:0000256" key="4">
    <source>
        <dbReference type="ARBA" id="ARBA00022679"/>
    </source>
</evidence>
<dbReference type="PROSITE" id="PS00092">
    <property type="entry name" value="N6_MTASE"/>
    <property type="match status" value="1"/>
</dbReference>
<dbReference type="KEGG" id="dci:108252650"/>
<sequence>MSANDSDDEVALSADTLRALNEFLAEKKEKEEMLQSAMDNDEAVKKINIDEDWQLSQFWYDENTTQRLSEEVVCRAGKEGSIALISCPTLYPKIRELAPDAKVTLFEYDTRFKIYGSDFVFYDYKAPLDVPRELSAHYDLVVLDPPFLSDECLTKAAVTAKFLFAISKYLLCTGEIMQDLALRLLGVKKCKFIPRHKNNLANDFACFVNFDSGLS</sequence>
<gene>
    <name evidence="7" type="primary">LOC108252650</name>
</gene>
<evidence type="ECO:0000256" key="2">
    <source>
        <dbReference type="ARBA" id="ARBA00022490"/>
    </source>
</evidence>
<dbReference type="InterPro" id="IPR002052">
    <property type="entry name" value="DNA_methylase_N6_adenine_CS"/>
</dbReference>
<evidence type="ECO:0000313" key="6">
    <source>
        <dbReference type="Proteomes" id="UP000079169"/>
    </source>
</evidence>
<dbReference type="GO" id="GO:0032259">
    <property type="term" value="P:methylation"/>
    <property type="evidence" value="ECO:0007669"/>
    <property type="project" value="UniProtKB-KW"/>
</dbReference>
<protein>
    <recommendedName>
        <fullName evidence="5">Protein-lysine N-methyltransferase LOC108252650</fullName>
        <ecNumber evidence="5">2.1.1.-</ecNumber>
    </recommendedName>
</protein>
<comment type="function">
    <text evidence="5">S-adenosyl-L-methionine-dependent protein-lysine N-methyltransferase that methylates elongation factor 1-alpha.</text>
</comment>
<dbReference type="HAMAP" id="MF_03187">
    <property type="entry name" value="Methyltr_EFM5"/>
    <property type="match status" value="1"/>
</dbReference>
<dbReference type="Pfam" id="PF10237">
    <property type="entry name" value="N6-adenineMlase"/>
    <property type="match status" value="1"/>
</dbReference>
<evidence type="ECO:0000256" key="1">
    <source>
        <dbReference type="ARBA" id="ARBA00004496"/>
    </source>
</evidence>
<dbReference type="PANTHER" id="PTHR13200:SF0">
    <property type="entry name" value="EEF1A LYSINE METHYLTRANSFERASE 1"/>
    <property type="match status" value="1"/>
</dbReference>
<comment type="subcellular location">
    <subcellularLocation>
        <location evidence="1 5">Cytoplasm</location>
    </subcellularLocation>
</comment>
<dbReference type="GO" id="GO:0016279">
    <property type="term" value="F:protein-lysine N-methyltransferase activity"/>
    <property type="evidence" value="ECO:0007669"/>
    <property type="project" value="UniProtKB-UniRule"/>
</dbReference>